<dbReference type="EMBL" id="JAUEPS010000009">
    <property type="protein sequence ID" value="KAK0462284.1"/>
    <property type="molecule type" value="Genomic_DNA"/>
</dbReference>
<dbReference type="AlphaFoldDB" id="A0AA39TSG4"/>
<evidence type="ECO:0000313" key="3">
    <source>
        <dbReference type="EMBL" id="KAK0462284.1"/>
    </source>
</evidence>
<dbReference type="GeneID" id="85355867"/>
<name>A0AA39TSG4_ARMTA</name>
<dbReference type="PANTHER" id="PTHR48104">
    <property type="entry name" value="METACASPASE-4"/>
    <property type="match status" value="1"/>
</dbReference>
<dbReference type="GO" id="GO:0006508">
    <property type="term" value="P:proteolysis"/>
    <property type="evidence" value="ECO:0007669"/>
    <property type="project" value="InterPro"/>
</dbReference>
<evidence type="ECO:0000256" key="1">
    <source>
        <dbReference type="ARBA" id="ARBA00009005"/>
    </source>
</evidence>
<sequence>MEKYFMGDLQVPRDRIQCLLGSWKHTSLEDSSYPSCTHIIDALLGIITNPDVKYGDNIVIFYAGHGSYYSDEKDHHGVSGYIEALCPIDRGSVSAKGALIPDISDRELNTILTQIFRAKGHRITVILDCCHSGSVSRELPELGARVTPVTRGVTLEDMLLVGDSYLRSYPGYRSILSQDWYPDVVSHVLLAVCKEYEFAKEKEVKGEDSTVGYTGIFMDSLVCALRSGYWRKETTYADIPFGLDESRHQTPMVSGKYKDTRLWYQG</sequence>
<evidence type="ECO:0000259" key="2">
    <source>
        <dbReference type="Pfam" id="PF00656"/>
    </source>
</evidence>
<dbReference type="Pfam" id="PF00656">
    <property type="entry name" value="Peptidase_C14"/>
    <property type="match status" value="1"/>
</dbReference>
<accession>A0AA39TSG4</accession>
<dbReference type="RefSeq" id="XP_060333896.1">
    <property type="nucleotide sequence ID" value="XM_060472319.1"/>
</dbReference>
<protein>
    <recommendedName>
        <fullName evidence="2">Peptidase C14 caspase domain-containing protein</fullName>
    </recommendedName>
</protein>
<gene>
    <name evidence="3" type="ORF">EV420DRAFT_1523923</name>
</gene>
<dbReference type="Proteomes" id="UP001175211">
    <property type="component" value="Unassembled WGS sequence"/>
</dbReference>
<dbReference type="InterPro" id="IPR050452">
    <property type="entry name" value="Metacaspase"/>
</dbReference>
<dbReference type="GO" id="GO:0004197">
    <property type="term" value="F:cysteine-type endopeptidase activity"/>
    <property type="evidence" value="ECO:0007669"/>
    <property type="project" value="InterPro"/>
</dbReference>
<dbReference type="InterPro" id="IPR011600">
    <property type="entry name" value="Pept_C14_caspase"/>
</dbReference>
<organism evidence="3 4">
    <name type="scientific">Armillaria tabescens</name>
    <name type="common">Ringless honey mushroom</name>
    <name type="synonym">Agaricus tabescens</name>
    <dbReference type="NCBI Taxonomy" id="1929756"/>
    <lineage>
        <taxon>Eukaryota</taxon>
        <taxon>Fungi</taxon>
        <taxon>Dikarya</taxon>
        <taxon>Basidiomycota</taxon>
        <taxon>Agaricomycotina</taxon>
        <taxon>Agaricomycetes</taxon>
        <taxon>Agaricomycetidae</taxon>
        <taxon>Agaricales</taxon>
        <taxon>Marasmiineae</taxon>
        <taxon>Physalacriaceae</taxon>
        <taxon>Desarmillaria</taxon>
    </lineage>
</organism>
<reference evidence="3" key="1">
    <citation type="submission" date="2023-06" db="EMBL/GenBank/DDBJ databases">
        <authorList>
            <consortium name="Lawrence Berkeley National Laboratory"/>
            <person name="Ahrendt S."/>
            <person name="Sahu N."/>
            <person name="Indic B."/>
            <person name="Wong-Bajracharya J."/>
            <person name="Merenyi Z."/>
            <person name="Ke H.-M."/>
            <person name="Monk M."/>
            <person name="Kocsube S."/>
            <person name="Drula E."/>
            <person name="Lipzen A."/>
            <person name="Balint B."/>
            <person name="Henrissat B."/>
            <person name="Andreopoulos B."/>
            <person name="Martin F.M."/>
            <person name="Harder C.B."/>
            <person name="Rigling D."/>
            <person name="Ford K.L."/>
            <person name="Foster G.D."/>
            <person name="Pangilinan J."/>
            <person name="Papanicolaou A."/>
            <person name="Barry K."/>
            <person name="LaButti K."/>
            <person name="Viragh M."/>
            <person name="Koriabine M."/>
            <person name="Yan M."/>
            <person name="Riley R."/>
            <person name="Champramary S."/>
            <person name="Plett K.L."/>
            <person name="Tsai I.J."/>
            <person name="Slot J."/>
            <person name="Sipos G."/>
            <person name="Plett J."/>
            <person name="Nagy L.G."/>
            <person name="Grigoriev I.V."/>
        </authorList>
    </citation>
    <scope>NUCLEOTIDE SEQUENCE</scope>
    <source>
        <strain evidence="3">CCBAS 213</strain>
    </source>
</reference>
<dbReference type="GO" id="GO:0005737">
    <property type="term" value="C:cytoplasm"/>
    <property type="evidence" value="ECO:0007669"/>
    <property type="project" value="TreeGrafter"/>
</dbReference>
<feature type="domain" description="Peptidase C14 caspase" evidence="2">
    <location>
        <begin position="32"/>
        <end position="172"/>
    </location>
</feature>
<proteinExistence type="inferred from homology"/>
<keyword evidence="4" id="KW-1185">Reference proteome</keyword>
<comment type="caution">
    <text evidence="3">The sequence shown here is derived from an EMBL/GenBank/DDBJ whole genome shotgun (WGS) entry which is preliminary data.</text>
</comment>
<comment type="similarity">
    <text evidence="1">Belongs to the peptidase C14B family.</text>
</comment>
<dbReference type="Gene3D" id="3.40.50.1460">
    <property type="match status" value="1"/>
</dbReference>
<dbReference type="PANTHER" id="PTHR48104:SF30">
    <property type="entry name" value="METACASPASE-1"/>
    <property type="match status" value="1"/>
</dbReference>
<evidence type="ECO:0000313" key="4">
    <source>
        <dbReference type="Proteomes" id="UP001175211"/>
    </source>
</evidence>